<dbReference type="Proteomes" id="UP000029074">
    <property type="component" value="Unassembled WGS sequence"/>
</dbReference>
<accession>A0A087ALH4</accession>
<organism evidence="1 2">
    <name type="scientific">Bifidobacterium gallicum DSM 20093 = LMG 11596</name>
    <dbReference type="NCBI Taxonomy" id="561180"/>
    <lineage>
        <taxon>Bacteria</taxon>
        <taxon>Bacillati</taxon>
        <taxon>Actinomycetota</taxon>
        <taxon>Actinomycetes</taxon>
        <taxon>Bifidobacteriales</taxon>
        <taxon>Bifidobacteriaceae</taxon>
        <taxon>Bifidobacterium</taxon>
    </lineage>
</organism>
<dbReference type="AlphaFoldDB" id="A0A087ALH4"/>
<keyword evidence="2" id="KW-1185">Reference proteome</keyword>
<evidence type="ECO:0000313" key="2">
    <source>
        <dbReference type="Proteomes" id="UP000029074"/>
    </source>
</evidence>
<sequence>MGISGIGTVAIPEIPIITLLLLHTTQVFSLPVISNHTGLYPILLPSFPPLPRT</sequence>
<name>A0A087ALH4_9BIFI</name>
<reference evidence="1 2" key="1">
    <citation type="submission" date="2014-03" db="EMBL/GenBank/DDBJ databases">
        <title>Genomics of Bifidobacteria.</title>
        <authorList>
            <person name="Ventura M."/>
            <person name="Milani C."/>
            <person name="Lugli G.A."/>
        </authorList>
    </citation>
    <scope>NUCLEOTIDE SEQUENCE [LARGE SCALE GENOMIC DNA]</scope>
    <source>
        <strain evidence="1 2">LMG 11596</strain>
    </source>
</reference>
<comment type="caution">
    <text evidence="1">The sequence shown here is derived from an EMBL/GenBank/DDBJ whole genome shotgun (WGS) entry which is preliminary data.</text>
</comment>
<protein>
    <submittedName>
        <fullName evidence="1">Uncharacterized protein</fullName>
    </submittedName>
</protein>
<evidence type="ECO:0000313" key="1">
    <source>
        <dbReference type="EMBL" id="KFI59624.1"/>
    </source>
</evidence>
<dbReference type="EMBL" id="JGYW01000002">
    <property type="protein sequence ID" value="KFI59624.1"/>
    <property type="molecule type" value="Genomic_DNA"/>
</dbReference>
<proteinExistence type="predicted"/>
<gene>
    <name evidence="1" type="ORF">BGLCM_0292</name>
</gene>